<sequence length="124" mass="14047">MRKQYHFRPSPNGFYAWDVDRLVALSAALPVETIALSDISELDEPYWFTGDDRPTCRRIAEHFKLMQAADLQYPIILCAEGRVMDGMHRVTKALAEGQTSMAAVRFPETPKADFVDVQPGDLPY</sequence>
<evidence type="ECO:0000313" key="1">
    <source>
        <dbReference type="EMBL" id="KCZ85922.1"/>
    </source>
</evidence>
<dbReference type="PATRIC" id="fig|1280949.3.peg.1952"/>
<organism evidence="1 2">
    <name type="scientific">Hyphomonas adhaerens MHS-3</name>
    <dbReference type="NCBI Taxonomy" id="1280949"/>
    <lineage>
        <taxon>Bacteria</taxon>
        <taxon>Pseudomonadati</taxon>
        <taxon>Pseudomonadota</taxon>
        <taxon>Alphaproteobacteria</taxon>
        <taxon>Hyphomonadales</taxon>
        <taxon>Hyphomonadaceae</taxon>
        <taxon>Hyphomonas</taxon>
    </lineage>
</organism>
<accession>A0A069E770</accession>
<dbReference type="AlphaFoldDB" id="A0A069E770"/>
<reference evidence="1 2" key="1">
    <citation type="journal article" date="2014" name="Antonie Van Leeuwenhoek">
        <title>Hyphomonas beringensis sp. nov. and Hyphomonas chukchiensis sp. nov., isolated from surface seawater of the Bering Sea and Chukchi Sea.</title>
        <authorList>
            <person name="Li C."/>
            <person name="Lai Q."/>
            <person name="Li G."/>
            <person name="Dong C."/>
            <person name="Wang J."/>
            <person name="Liao Y."/>
            <person name="Shao Z."/>
        </authorList>
    </citation>
    <scope>NUCLEOTIDE SEQUENCE [LARGE SCALE GENOMIC DNA]</scope>
    <source>
        <strain evidence="1 2">MHS-3</strain>
    </source>
</reference>
<dbReference type="RefSeq" id="WP_035570738.1">
    <property type="nucleotide sequence ID" value="NZ_ARYH01000001.1"/>
</dbReference>
<name>A0A069E770_9PROT</name>
<dbReference type="Proteomes" id="UP000027446">
    <property type="component" value="Unassembled WGS sequence"/>
</dbReference>
<keyword evidence="2" id="KW-1185">Reference proteome</keyword>
<evidence type="ECO:0008006" key="3">
    <source>
        <dbReference type="Google" id="ProtNLM"/>
    </source>
</evidence>
<evidence type="ECO:0000313" key="2">
    <source>
        <dbReference type="Proteomes" id="UP000027446"/>
    </source>
</evidence>
<proteinExistence type="predicted"/>
<protein>
    <recommendedName>
        <fullName evidence="3">Chromosome partitioning protein ParB</fullName>
    </recommendedName>
</protein>
<dbReference type="STRING" id="1280949.HAD_09555"/>
<dbReference type="EMBL" id="ARYH01000001">
    <property type="protein sequence ID" value="KCZ85922.1"/>
    <property type="molecule type" value="Genomic_DNA"/>
</dbReference>
<dbReference type="eggNOG" id="ENOG5032T6U">
    <property type="taxonomic scope" value="Bacteria"/>
</dbReference>
<dbReference type="OrthoDB" id="7856828at2"/>
<comment type="caution">
    <text evidence="1">The sequence shown here is derived from an EMBL/GenBank/DDBJ whole genome shotgun (WGS) entry which is preliminary data.</text>
</comment>
<gene>
    <name evidence="1" type="ORF">HAD_09555</name>
</gene>